<feature type="binding site" evidence="10">
    <location>
        <begin position="140"/>
        <end position="142"/>
    </location>
    <ligand>
        <name>NAD(+)</name>
        <dbReference type="ChEBI" id="CHEBI:57540"/>
    </ligand>
</feature>
<comment type="catalytic activity">
    <reaction evidence="7 12">
        <text>(S)-malate + NAD(+) = oxaloacetate + NADH + H(+)</text>
        <dbReference type="Rhea" id="RHEA:21432"/>
        <dbReference type="ChEBI" id="CHEBI:15378"/>
        <dbReference type="ChEBI" id="CHEBI:15589"/>
        <dbReference type="ChEBI" id="CHEBI:16452"/>
        <dbReference type="ChEBI" id="CHEBI:57540"/>
        <dbReference type="ChEBI" id="CHEBI:57945"/>
        <dbReference type="EC" id="1.1.1.37"/>
    </reaction>
</comment>
<evidence type="ECO:0000256" key="10">
    <source>
        <dbReference type="PIRSR" id="PIRSR000102-3"/>
    </source>
</evidence>
<feature type="binding site" evidence="10">
    <location>
        <position position="117"/>
    </location>
    <ligand>
        <name>NAD(+)</name>
        <dbReference type="ChEBI" id="CHEBI:57540"/>
    </ligand>
</feature>
<dbReference type="InterPro" id="IPR036291">
    <property type="entry name" value="NAD(P)-bd_dom_sf"/>
</dbReference>
<dbReference type="InterPro" id="IPR001557">
    <property type="entry name" value="L-lactate/malate_DH"/>
</dbReference>
<dbReference type="GO" id="GO:0006108">
    <property type="term" value="P:malate metabolic process"/>
    <property type="evidence" value="ECO:0007669"/>
    <property type="project" value="InterPro"/>
</dbReference>
<keyword evidence="5 11" id="KW-0560">Oxidoreductase</keyword>
<dbReference type="Gene3D" id="3.90.110.10">
    <property type="entry name" value="Lactate dehydrogenase/glycoside hydrolase, family 4, C-terminal"/>
    <property type="match status" value="1"/>
</dbReference>
<dbReference type="GO" id="GO:0005739">
    <property type="term" value="C:mitochondrion"/>
    <property type="evidence" value="ECO:0007669"/>
    <property type="project" value="TreeGrafter"/>
</dbReference>
<dbReference type="Proteomes" id="UP000800235">
    <property type="component" value="Unassembled WGS sequence"/>
</dbReference>
<evidence type="ECO:0000256" key="7">
    <source>
        <dbReference type="ARBA" id="ARBA00048313"/>
    </source>
</evidence>
<dbReference type="PANTHER" id="PTHR11540:SF73">
    <property type="entry name" value="MALATE DEHYDROGENASE, MITOCHONDRIAL"/>
    <property type="match status" value="1"/>
</dbReference>
<dbReference type="FunFam" id="3.40.50.720:FF:000013">
    <property type="entry name" value="Malate dehydrogenase"/>
    <property type="match status" value="1"/>
</dbReference>
<evidence type="ECO:0000256" key="1">
    <source>
        <dbReference type="ARBA" id="ARBA00008824"/>
    </source>
</evidence>
<evidence type="ECO:0000256" key="4">
    <source>
        <dbReference type="ARBA" id="ARBA00022532"/>
    </source>
</evidence>
<dbReference type="InterPro" id="IPR022383">
    <property type="entry name" value="Lactate/malate_DH_C"/>
</dbReference>
<comment type="subunit">
    <text evidence="2">Homodimer.</text>
</comment>
<evidence type="ECO:0000259" key="14">
    <source>
        <dbReference type="Pfam" id="PF02866"/>
    </source>
</evidence>
<evidence type="ECO:0000313" key="15">
    <source>
        <dbReference type="EMBL" id="KAF2435540.1"/>
    </source>
</evidence>
<feature type="domain" description="Lactate/malate dehydrogenase N-terminal" evidence="13">
    <location>
        <begin position="25"/>
        <end position="168"/>
    </location>
</feature>
<keyword evidence="4 12" id="KW-0816">Tricarboxylic acid cycle</keyword>
<dbReference type="AlphaFoldDB" id="A0A9P4P1F0"/>
<dbReference type="SUPFAM" id="SSF51735">
    <property type="entry name" value="NAD(P)-binding Rossmann-fold domains"/>
    <property type="match status" value="1"/>
</dbReference>
<comment type="similarity">
    <text evidence="1">Belongs to the LDH/MDH superfamily. MDH type 1 family.</text>
</comment>
<evidence type="ECO:0000256" key="3">
    <source>
        <dbReference type="ARBA" id="ARBA00012995"/>
    </source>
</evidence>
<dbReference type="Gene3D" id="3.40.50.720">
    <property type="entry name" value="NAD(P)-binding Rossmann-like Domain"/>
    <property type="match status" value="1"/>
</dbReference>
<feature type="binding site" evidence="9">
    <location>
        <position position="104"/>
    </location>
    <ligand>
        <name>substrate</name>
    </ligand>
</feature>
<proteinExistence type="inferred from homology"/>
<evidence type="ECO:0000256" key="8">
    <source>
        <dbReference type="PIRSR" id="PIRSR000102-1"/>
    </source>
</evidence>
<gene>
    <name evidence="15" type="ORF">EJ08DRAFT_645831</name>
</gene>
<dbReference type="EC" id="1.1.1.37" evidence="3 12"/>
<dbReference type="GO" id="GO:0030060">
    <property type="term" value="F:L-malate dehydrogenase (NAD+) activity"/>
    <property type="evidence" value="ECO:0007669"/>
    <property type="project" value="UniProtKB-EC"/>
</dbReference>
<dbReference type="PIRSF" id="PIRSF000102">
    <property type="entry name" value="Lac_mal_DH"/>
    <property type="match status" value="1"/>
</dbReference>
<dbReference type="NCBIfam" id="TIGR01772">
    <property type="entry name" value="MDH_euk_gproteo"/>
    <property type="match status" value="1"/>
</dbReference>
<dbReference type="InterPro" id="IPR001252">
    <property type="entry name" value="Malate_DH_AS"/>
</dbReference>
<dbReference type="InterPro" id="IPR010097">
    <property type="entry name" value="Malate_DH_type1"/>
</dbReference>
<keyword evidence="16" id="KW-1185">Reference proteome</keyword>
<feature type="binding site" evidence="10">
    <location>
        <position position="249"/>
    </location>
    <ligand>
        <name>NAD(+)</name>
        <dbReference type="ChEBI" id="CHEBI:57540"/>
    </ligand>
</feature>
<evidence type="ECO:0000256" key="6">
    <source>
        <dbReference type="ARBA" id="ARBA00023027"/>
    </source>
</evidence>
<dbReference type="Pfam" id="PF02866">
    <property type="entry name" value="Ldh_1_C"/>
    <property type="match status" value="1"/>
</dbReference>
<organism evidence="15 16">
    <name type="scientific">Tothia fuscella</name>
    <dbReference type="NCBI Taxonomy" id="1048955"/>
    <lineage>
        <taxon>Eukaryota</taxon>
        <taxon>Fungi</taxon>
        <taxon>Dikarya</taxon>
        <taxon>Ascomycota</taxon>
        <taxon>Pezizomycotina</taxon>
        <taxon>Dothideomycetes</taxon>
        <taxon>Pleosporomycetidae</taxon>
        <taxon>Venturiales</taxon>
        <taxon>Cylindrosympodiaceae</taxon>
        <taxon>Tothia</taxon>
    </lineage>
</organism>
<evidence type="ECO:0000313" key="16">
    <source>
        <dbReference type="Proteomes" id="UP000800235"/>
    </source>
</evidence>
<reference evidence="15" key="1">
    <citation type="journal article" date="2020" name="Stud. Mycol.">
        <title>101 Dothideomycetes genomes: a test case for predicting lifestyles and emergence of pathogens.</title>
        <authorList>
            <person name="Haridas S."/>
            <person name="Albert R."/>
            <person name="Binder M."/>
            <person name="Bloem J."/>
            <person name="Labutti K."/>
            <person name="Salamov A."/>
            <person name="Andreopoulos B."/>
            <person name="Baker S."/>
            <person name="Barry K."/>
            <person name="Bills G."/>
            <person name="Bluhm B."/>
            <person name="Cannon C."/>
            <person name="Castanera R."/>
            <person name="Culley D."/>
            <person name="Daum C."/>
            <person name="Ezra D."/>
            <person name="Gonzalez J."/>
            <person name="Henrissat B."/>
            <person name="Kuo A."/>
            <person name="Liang C."/>
            <person name="Lipzen A."/>
            <person name="Lutzoni F."/>
            <person name="Magnuson J."/>
            <person name="Mondo S."/>
            <person name="Nolan M."/>
            <person name="Ohm R."/>
            <person name="Pangilinan J."/>
            <person name="Park H.-J."/>
            <person name="Ramirez L."/>
            <person name="Alfaro M."/>
            <person name="Sun H."/>
            <person name="Tritt A."/>
            <person name="Yoshinaga Y."/>
            <person name="Zwiers L.-H."/>
            <person name="Turgeon B."/>
            <person name="Goodwin S."/>
            <person name="Spatafora J."/>
            <person name="Crous P."/>
            <person name="Grigoriev I."/>
        </authorList>
    </citation>
    <scope>NUCLEOTIDE SEQUENCE</scope>
    <source>
        <strain evidence="15">CBS 130266</strain>
    </source>
</reference>
<feature type="binding site" evidence="9">
    <location>
        <position position="142"/>
    </location>
    <ligand>
        <name>substrate</name>
    </ligand>
</feature>
<comment type="caution">
    <text evidence="15">The sequence shown here is derived from an EMBL/GenBank/DDBJ whole genome shotgun (WGS) entry which is preliminary data.</text>
</comment>
<evidence type="ECO:0000256" key="2">
    <source>
        <dbReference type="ARBA" id="ARBA00011738"/>
    </source>
</evidence>
<feature type="binding site" evidence="10">
    <location>
        <begin position="30"/>
        <end position="36"/>
    </location>
    <ligand>
        <name>NAD(+)</name>
        <dbReference type="ChEBI" id="CHEBI:57540"/>
    </ligand>
</feature>
<dbReference type="FunFam" id="3.90.110.10:FF:000001">
    <property type="entry name" value="Malate dehydrogenase"/>
    <property type="match status" value="1"/>
</dbReference>
<dbReference type="InterPro" id="IPR001236">
    <property type="entry name" value="Lactate/malate_DH_N"/>
</dbReference>
<dbReference type="Pfam" id="PF00056">
    <property type="entry name" value="Ldh_1_N"/>
    <property type="match status" value="1"/>
</dbReference>
<dbReference type="CDD" id="cd01337">
    <property type="entry name" value="MDH_glyoxysomal_mitochondrial"/>
    <property type="match status" value="1"/>
</dbReference>
<dbReference type="GO" id="GO:0006099">
    <property type="term" value="P:tricarboxylic acid cycle"/>
    <property type="evidence" value="ECO:0007669"/>
    <property type="project" value="UniProtKB-KW"/>
</dbReference>
<evidence type="ECO:0000259" key="13">
    <source>
        <dbReference type="Pfam" id="PF00056"/>
    </source>
</evidence>
<evidence type="ECO:0000256" key="5">
    <source>
        <dbReference type="ARBA" id="ARBA00023002"/>
    </source>
</evidence>
<feature type="binding site" evidence="9">
    <location>
        <position position="176"/>
    </location>
    <ligand>
        <name>substrate</name>
    </ligand>
</feature>
<accession>A0A9P4P1F0</accession>
<protein>
    <recommendedName>
        <fullName evidence="3 12">Malate dehydrogenase</fullName>
        <ecNumber evidence="3 12">1.1.1.37</ecNumber>
    </recommendedName>
</protein>
<dbReference type="InterPro" id="IPR015955">
    <property type="entry name" value="Lactate_DH/Glyco_Ohase_4_C"/>
</dbReference>
<evidence type="ECO:0000256" key="12">
    <source>
        <dbReference type="RuleBase" id="RU003405"/>
    </source>
</evidence>
<dbReference type="SUPFAM" id="SSF56327">
    <property type="entry name" value="LDH C-terminal domain-like"/>
    <property type="match status" value="1"/>
</dbReference>
<feature type="domain" description="Lactate/malate dehydrogenase C-terminal" evidence="14">
    <location>
        <begin position="170"/>
        <end position="333"/>
    </location>
</feature>
<dbReference type="PANTHER" id="PTHR11540">
    <property type="entry name" value="MALATE AND LACTATE DEHYDROGENASE"/>
    <property type="match status" value="1"/>
</dbReference>
<dbReference type="PROSITE" id="PS00068">
    <property type="entry name" value="MDH"/>
    <property type="match status" value="1"/>
</dbReference>
<feature type="active site" description="Proton acceptor" evidence="8">
    <location>
        <position position="200"/>
    </location>
</feature>
<evidence type="ECO:0000256" key="9">
    <source>
        <dbReference type="PIRSR" id="PIRSR000102-2"/>
    </source>
</evidence>
<feature type="binding site" evidence="10">
    <location>
        <position position="56"/>
    </location>
    <ligand>
        <name>NAD(+)</name>
        <dbReference type="ChEBI" id="CHEBI:57540"/>
    </ligand>
</feature>
<evidence type="ECO:0000256" key="11">
    <source>
        <dbReference type="RuleBase" id="RU003369"/>
    </source>
</evidence>
<keyword evidence="6 10" id="KW-0520">NAD</keyword>
<dbReference type="OrthoDB" id="4069699at2759"/>
<sequence>MFAARQVFAQSQRRCFSASVRQASKVTVLGAAGGIGQPLSLLLKLNPRVTELSLYDVRLAPGVAADIGHINTKSKVTGHEPTASGLKEALTGAEIVLIPAGVPRKPGMTRDDLFNTNASIVRTLATACAEHAPEANLLIISNPVNSTVPICAEVFKAKGVYNPKRLFGVTTLDVVRASRFISEIKGTDPANENITVIGGHSGATIVPLLSQSGYSLTGEKLDNYVYRVQFGGDEVVKAKDGAGSATLSMAMAGARFAESLLKASQGQKGVIEPTFVDSPLYKDRGVDFFATNVELGPNGVEKIHPVGKITDHEQKLLDVCVEDLAKNISKGVEWIKANPEK</sequence>
<name>A0A9P4P1F0_9PEZI</name>
<feature type="binding site" evidence="9">
    <location>
        <position position="110"/>
    </location>
    <ligand>
        <name>substrate</name>
    </ligand>
</feature>
<dbReference type="EMBL" id="MU007013">
    <property type="protein sequence ID" value="KAF2435540.1"/>
    <property type="molecule type" value="Genomic_DNA"/>
</dbReference>